<protein>
    <submittedName>
        <fullName evidence="3">CLUMA_CG014469, isoform A</fullName>
    </submittedName>
</protein>
<dbReference type="OrthoDB" id="8046612at2759"/>
<evidence type="ECO:0000256" key="1">
    <source>
        <dbReference type="SAM" id="Coils"/>
    </source>
</evidence>
<keyword evidence="4" id="KW-1185">Reference proteome</keyword>
<reference evidence="3 4" key="1">
    <citation type="submission" date="2015-04" db="EMBL/GenBank/DDBJ databases">
        <authorList>
            <person name="Syromyatnikov M.Y."/>
            <person name="Popov V.N."/>
        </authorList>
    </citation>
    <scope>NUCLEOTIDE SEQUENCE [LARGE SCALE GENOMIC DNA]</scope>
</reference>
<sequence length="292" mass="34483">MLVIHSQVLQPVSNQYNIIEKIKEANQELYNGQLIQRQSQPKVRFRDNKLVDFEPEDVMEVKQSDPNRKEDIESDDDECIDDETLNITPIEENIVDETTIEIEDICERIDANEIEELEVVESDLNKDFNDEDNISDKDEETHLDVPSSESQKEIKCKVDKPKKKIFRPTKVNPIEEQIVCDDQNGNTSSGKTCCQYKKTDEYKQKLPKYNGFKSNYGLSKEEIEKRKYIQLRQQQQQQFKELQKMEQKELLARVNEEAFAKWLYKKMRNPIKKSTPVNMFDVKLSVRKRKPQ</sequence>
<evidence type="ECO:0000313" key="3">
    <source>
        <dbReference type="EMBL" id="CRL01166.1"/>
    </source>
</evidence>
<name>A0A1J1IPZ3_9DIPT</name>
<keyword evidence="1" id="KW-0175">Coiled coil</keyword>
<dbReference type="AlphaFoldDB" id="A0A1J1IPZ3"/>
<feature type="coiled-coil region" evidence="1">
    <location>
        <begin position="218"/>
        <end position="248"/>
    </location>
</feature>
<organism evidence="3 4">
    <name type="scientific">Clunio marinus</name>
    <dbReference type="NCBI Taxonomy" id="568069"/>
    <lineage>
        <taxon>Eukaryota</taxon>
        <taxon>Metazoa</taxon>
        <taxon>Ecdysozoa</taxon>
        <taxon>Arthropoda</taxon>
        <taxon>Hexapoda</taxon>
        <taxon>Insecta</taxon>
        <taxon>Pterygota</taxon>
        <taxon>Neoptera</taxon>
        <taxon>Endopterygota</taxon>
        <taxon>Diptera</taxon>
        <taxon>Nematocera</taxon>
        <taxon>Chironomoidea</taxon>
        <taxon>Chironomidae</taxon>
        <taxon>Clunio</taxon>
    </lineage>
</organism>
<evidence type="ECO:0000313" key="4">
    <source>
        <dbReference type="Proteomes" id="UP000183832"/>
    </source>
</evidence>
<dbReference type="EMBL" id="CVRI01000055">
    <property type="protein sequence ID" value="CRL01166.1"/>
    <property type="molecule type" value="Genomic_DNA"/>
</dbReference>
<proteinExistence type="predicted"/>
<accession>A0A1J1IPZ3</accession>
<dbReference type="Proteomes" id="UP000183832">
    <property type="component" value="Unassembled WGS sequence"/>
</dbReference>
<dbReference type="STRING" id="568069.A0A1J1IPZ3"/>
<feature type="region of interest" description="Disordered" evidence="2">
    <location>
        <begin position="127"/>
        <end position="153"/>
    </location>
</feature>
<feature type="compositionally biased region" description="Basic and acidic residues" evidence="2">
    <location>
        <begin position="127"/>
        <end position="143"/>
    </location>
</feature>
<evidence type="ECO:0000256" key="2">
    <source>
        <dbReference type="SAM" id="MobiDB-lite"/>
    </source>
</evidence>
<gene>
    <name evidence="3" type="ORF">CLUMA_CG014469</name>
</gene>